<dbReference type="KEGG" id="halx:M0R89_04785"/>
<organism evidence="2 3">
    <name type="scientific">Halorussus limi</name>
    <dbReference type="NCBI Taxonomy" id="2938695"/>
    <lineage>
        <taxon>Archaea</taxon>
        <taxon>Methanobacteriati</taxon>
        <taxon>Methanobacteriota</taxon>
        <taxon>Stenosarchaea group</taxon>
        <taxon>Halobacteria</taxon>
        <taxon>Halobacteriales</taxon>
        <taxon>Haladaptataceae</taxon>
        <taxon>Halorussus</taxon>
    </lineage>
</organism>
<dbReference type="RefSeq" id="WP_248651426.1">
    <property type="nucleotide sequence ID" value="NZ_CP096659.1"/>
</dbReference>
<keyword evidence="3" id="KW-1185">Reference proteome</keyword>
<reference evidence="2 3" key="1">
    <citation type="submission" date="2022-04" db="EMBL/GenBank/DDBJ databases">
        <title>Diverse halophilic archaea isolated from saline environments.</title>
        <authorList>
            <person name="Cui H.-L."/>
        </authorList>
    </citation>
    <scope>NUCLEOTIDE SEQUENCE [LARGE SCALE GENOMIC DNA]</scope>
    <source>
        <strain evidence="2 3">XZYJT49</strain>
    </source>
</reference>
<evidence type="ECO:0000313" key="2">
    <source>
        <dbReference type="EMBL" id="UPV75384.1"/>
    </source>
</evidence>
<evidence type="ECO:0000256" key="1">
    <source>
        <dbReference type="SAM" id="MobiDB-lite"/>
    </source>
</evidence>
<protein>
    <submittedName>
        <fullName evidence="2">DUF5787 family protein</fullName>
    </submittedName>
</protein>
<proteinExistence type="predicted"/>
<dbReference type="Proteomes" id="UP000830729">
    <property type="component" value="Chromosome"/>
</dbReference>
<dbReference type="EMBL" id="CP096659">
    <property type="protein sequence ID" value="UPV75384.1"/>
    <property type="molecule type" value="Genomic_DNA"/>
</dbReference>
<evidence type="ECO:0000313" key="3">
    <source>
        <dbReference type="Proteomes" id="UP000830729"/>
    </source>
</evidence>
<dbReference type="InterPro" id="IPR043901">
    <property type="entry name" value="DUF5787"/>
</dbReference>
<dbReference type="GeneID" id="72184490"/>
<gene>
    <name evidence="2" type="ORF">M0R89_04785</name>
</gene>
<dbReference type="AlphaFoldDB" id="A0A8U0HXV9"/>
<dbReference type="Pfam" id="PF19100">
    <property type="entry name" value="DUF5787"/>
    <property type="match status" value="1"/>
</dbReference>
<accession>A0A8U0HXV9</accession>
<feature type="region of interest" description="Disordered" evidence="1">
    <location>
        <begin position="274"/>
        <end position="320"/>
    </location>
</feature>
<name>A0A8U0HXV9_9EURY</name>
<sequence length="320" mass="34940">MREYPFELALCAHLEANEEAVVARQIGGGVRAPSNRVLDVVCVEPGPEMDARAALTPARIPDAAIESGVGVGRARDPAAAIDARPERARKTAERAVEIGFFERAVGGGVRRVARYPDEWFGRLVAIENKPDLGDPGDLRLQLRKDVSLALADEVVLATESYVTGAHLNRIPEEVGVWRFDPESGDREVVREATPLDADEWGVELLDERPLRTDVATVPADEKARQRRRMAERAYGKGWRPDEFPACAEAEAVAREGSESLPFCGWKGRLVNPARCGPDCPGHDPADAPDADADEARDGRTPWVAEPEGKVRRQAGLDRFG</sequence>